<dbReference type="InterPro" id="IPR008557">
    <property type="entry name" value="PhoX"/>
</dbReference>
<evidence type="ECO:0000313" key="7">
    <source>
        <dbReference type="Proteomes" id="UP000322315"/>
    </source>
</evidence>
<dbReference type="EMBL" id="VWRS01000003">
    <property type="protein sequence ID" value="KAA5825538.1"/>
    <property type="molecule type" value="Genomic_DNA"/>
</dbReference>
<feature type="signal peptide" evidence="2">
    <location>
        <begin position="1"/>
        <end position="20"/>
    </location>
</feature>
<proteinExistence type="predicted"/>
<gene>
    <name evidence="4" type="ORF">F2B50_06430</name>
    <name evidence="5" type="ORF">FPF71_06430</name>
</gene>
<sequence length="536" mass="58973">MKINLLLVFGFLLQSTFAQNIGDFTSVASGVRTSEFIIPSTHSFQSIIEVGDALTEGGTLQRNPDFTGYVPIANSSVNGYLSINSEIYPGAVAILDINFNGTTKFWETTFSEAVDFSLVAGTAANCSGTVTPWGTIISSEELPISTDSNGDSYNDTGWNVEIDPVTKTVINNQKLWSMGNFSHENVAIHPNHRTVYQGADVIVSGQLGYLYKFVATHAQDLNDGLLYVYKGSKNGTGQWVLLPNTTIAERNDTYARSGADPDISDSDTNYANATVFNGVEDVEVGPDGWVYFAVKGAPDRRVYRFQDSDPLETTNSVVIMETFVGNTDANQNIEYNINDGTSTSAVAWGGGSDNLAFDDQGNLWVFQDGDEHYIWVVKQGHTQANPKVELFGRTPIGSEPTGITFSPDYKYLFMSIQHPDSENVANQQDAEGKILDFNKGTVLVISRNENFGTTLHTKSAILKDFKIIPNPIKSIKKIKVEGYQINNIKLYTILGKELLNQDYNDLNKIELDLKRLTSGLYIIKINNATSKKIIID</sequence>
<dbReference type="EMBL" id="VMBF01000003">
    <property type="protein sequence ID" value="TSJ79836.1"/>
    <property type="molecule type" value="Genomic_DNA"/>
</dbReference>
<dbReference type="SUPFAM" id="SSF63829">
    <property type="entry name" value="Calcium-dependent phosphotriesterase"/>
    <property type="match status" value="1"/>
</dbReference>
<evidence type="ECO:0000313" key="5">
    <source>
        <dbReference type="EMBL" id="TSJ79836.1"/>
    </source>
</evidence>
<dbReference type="RefSeq" id="WP_144115862.1">
    <property type="nucleotide sequence ID" value="NZ_JACHGE010000003.1"/>
</dbReference>
<feature type="domain" description="Secretion system C-terminal sorting" evidence="3">
    <location>
        <begin position="467"/>
        <end position="535"/>
    </location>
</feature>
<keyword evidence="6" id="KW-1185">Reference proteome</keyword>
<dbReference type="PANTHER" id="PTHR35399:SF2">
    <property type="entry name" value="DUF839 DOMAIN-CONTAINING PROTEIN"/>
    <property type="match status" value="1"/>
</dbReference>
<comment type="caution">
    <text evidence="4">The sequence shown here is derived from an EMBL/GenBank/DDBJ whole genome shotgun (WGS) entry which is preliminary data.</text>
</comment>
<evidence type="ECO:0000313" key="4">
    <source>
        <dbReference type="EMBL" id="KAA5825538.1"/>
    </source>
</evidence>
<evidence type="ECO:0000256" key="2">
    <source>
        <dbReference type="SAM" id="SignalP"/>
    </source>
</evidence>
<dbReference type="InterPro" id="IPR026444">
    <property type="entry name" value="Secre_tail"/>
</dbReference>
<dbReference type="Gene3D" id="2.130.10.10">
    <property type="entry name" value="YVTN repeat-like/Quinoprotein amine dehydrogenase"/>
    <property type="match status" value="1"/>
</dbReference>
<feature type="chain" id="PRO_5024391474" evidence="2">
    <location>
        <begin position="21"/>
        <end position="536"/>
    </location>
</feature>
<evidence type="ECO:0000313" key="6">
    <source>
        <dbReference type="Proteomes" id="UP000315145"/>
    </source>
</evidence>
<dbReference type="NCBIfam" id="TIGR04183">
    <property type="entry name" value="Por_Secre_tail"/>
    <property type="match status" value="1"/>
</dbReference>
<dbReference type="InterPro" id="IPR015943">
    <property type="entry name" value="WD40/YVTN_repeat-like_dom_sf"/>
</dbReference>
<reference evidence="4" key="3">
    <citation type="submission" date="2019-09" db="EMBL/GenBank/DDBJ databases">
        <authorList>
            <person name="Zhang D.-C."/>
        </authorList>
    </citation>
    <scope>NUCLEOTIDE SEQUENCE</scope>
    <source>
        <strain evidence="4">RU-4-M-4</strain>
    </source>
</reference>
<reference evidence="5 6" key="2">
    <citation type="submission" date="2019-07" db="EMBL/GenBank/DDBJ databases">
        <title>Algibacter marinivivus sp. nov., isolated from the surface of a marine red alga.</title>
        <authorList>
            <person name="Zhong X."/>
            <person name="Xu W."/>
            <person name="Zhang Y."/>
            <person name="Zhang Q."/>
            <person name="Du Z."/>
        </authorList>
    </citation>
    <scope>NUCLEOTIDE SEQUENCE [LARGE SCALE GENOMIC DNA]</scope>
    <source>
        <strain evidence="5 6">RU-4-M-4</strain>
    </source>
</reference>
<dbReference type="Proteomes" id="UP000322315">
    <property type="component" value="Unassembled WGS sequence"/>
</dbReference>
<evidence type="ECO:0000256" key="1">
    <source>
        <dbReference type="ARBA" id="ARBA00022729"/>
    </source>
</evidence>
<evidence type="ECO:0000259" key="3">
    <source>
        <dbReference type="Pfam" id="PF18962"/>
    </source>
</evidence>
<keyword evidence="1 2" id="KW-0732">Signal</keyword>
<dbReference type="Pfam" id="PF05787">
    <property type="entry name" value="PhoX"/>
    <property type="match status" value="1"/>
</dbReference>
<dbReference type="AlphaFoldDB" id="A0A5M7BAW7"/>
<dbReference type="PANTHER" id="PTHR35399">
    <property type="entry name" value="SLR8030 PROTEIN"/>
    <property type="match status" value="1"/>
</dbReference>
<accession>A0A5M7BAW7</accession>
<name>A0A5M7BAW7_9FLAO</name>
<dbReference type="OrthoDB" id="9801383at2"/>
<protein>
    <submittedName>
        <fullName evidence="4">DUF839 domain-containing protein</fullName>
    </submittedName>
</protein>
<dbReference type="Proteomes" id="UP000315145">
    <property type="component" value="Unassembled WGS sequence"/>
</dbReference>
<organism evidence="4 7">
    <name type="scientific">Algibacter amylolyticus</name>
    <dbReference type="NCBI Taxonomy" id="1608400"/>
    <lineage>
        <taxon>Bacteria</taxon>
        <taxon>Pseudomonadati</taxon>
        <taxon>Bacteroidota</taxon>
        <taxon>Flavobacteriia</taxon>
        <taxon>Flavobacteriales</taxon>
        <taxon>Flavobacteriaceae</taxon>
        <taxon>Algibacter</taxon>
    </lineage>
</organism>
<dbReference type="Pfam" id="PF18962">
    <property type="entry name" value="Por_Secre_tail"/>
    <property type="match status" value="1"/>
</dbReference>
<reference evidence="4 7" key="1">
    <citation type="journal article" date="2015" name="Int. J. Syst. Evol. Microbiol.">
        <title>Algibacter amylolyticus sp. nov., isolated from intertidal sediment.</title>
        <authorList>
            <person name="Zhang D.C."/>
            <person name="Wu J."/>
            <person name="Neuner K."/>
            <person name="Yao J."/>
            <person name="Margesin R."/>
        </authorList>
    </citation>
    <scope>NUCLEOTIDE SEQUENCE [LARGE SCALE GENOMIC DNA]</scope>
    <source>
        <strain evidence="4 7">RU-4-M-4</strain>
    </source>
</reference>